<sequence length="58" mass="6528">MRRSRYVDIVGTVHQSFGVVNTDIAVRSRRFLVRGVELLQGSTGWGRVHLYEAIPSQG</sequence>
<evidence type="ECO:0000313" key="2">
    <source>
        <dbReference type="Proteomes" id="UP001194468"/>
    </source>
</evidence>
<reference evidence="1" key="1">
    <citation type="submission" date="2019-10" db="EMBL/GenBank/DDBJ databases">
        <authorList>
            <consortium name="DOE Joint Genome Institute"/>
            <person name="Kuo A."/>
            <person name="Miyauchi S."/>
            <person name="Kiss E."/>
            <person name="Drula E."/>
            <person name="Kohler A."/>
            <person name="Sanchez-Garcia M."/>
            <person name="Andreopoulos B."/>
            <person name="Barry K.W."/>
            <person name="Bonito G."/>
            <person name="Buee M."/>
            <person name="Carver A."/>
            <person name="Chen C."/>
            <person name="Cichocki N."/>
            <person name="Clum A."/>
            <person name="Culley D."/>
            <person name="Crous P.W."/>
            <person name="Fauchery L."/>
            <person name="Girlanda M."/>
            <person name="Hayes R."/>
            <person name="Keri Z."/>
            <person name="LaButti K."/>
            <person name="Lipzen A."/>
            <person name="Lombard V."/>
            <person name="Magnuson J."/>
            <person name="Maillard F."/>
            <person name="Morin E."/>
            <person name="Murat C."/>
            <person name="Nolan M."/>
            <person name="Ohm R."/>
            <person name="Pangilinan J."/>
            <person name="Pereira M."/>
            <person name="Perotto S."/>
            <person name="Peter M."/>
            <person name="Riley R."/>
            <person name="Sitrit Y."/>
            <person name="Stielow B."/>
            <person name="Szollosi G."/>
            <person name="Zifcakova L."/>
            <person name="Stursova M."/>
            <person name="Spatafora J.W."/>
            <person name="Tedersoo L."/>
            <person name="Vaario L.-M."/>
            <person name="Yamada A."/>
            <person name="Yan M."/>
            <person name="Wang P."/>
            <person name="Xu J."/>
            <person name="Bruns T."/>
            <person name="Baldrian P."/>
            <person name="Vilgalys R."/>
            <person name="Henrissat B."/>
            <person name="Grigoriev I.V."/>
            <person name="Hibbett D."/>
            <person name="Nagy L.G."/>
            <person name="Martin F.M."/>
        </authorList>
    </citation>
    <scope>NUCLEOTIDE SEQUENCE</scope>
    <source>
        <strain evidence="1">BED1</strain>
    </source>
</reference>
<gene>
    <name evidence="1" type="ORF">L210DRAFT_3589155</name>
</gene>
<comment type="caution">
    <text evidence="1">The sequence shown here is derived from an EMBL/GenBank/DDBJ whole genome shotgun (WGS) entry which is preliminary data.</text>
</comment>
<dbReference type="Proteomes" id="UP001194468">
    <property type="component" value="Unassembled WGS sequence"/>
</dbReference>
<evidence type="ECO:0000313" key="1">
    <source>
        <dbReference type="EMBL" id="KAF8414954.1"/>
    </source>
</evidence>
<feature type="non-terminal residue" evidence="1">
    <location>
        <position position="1"/>
    </location>
</feature>
<organism evidence="1 2">
    <name type="scientific">Boletus edulis BED1</name>
    <dbReference type="NCBI Taxonomy" id="1328754"/>
    <lineage>
        <taxon>Eukaryota</taxon>
        <taxon>Fungi</taxon>
        <taxon>Dikarya</taxon>
        <taxon>Basidiomycota</taxon>
        <taxon>Agaricomycotina</taxon>
        <taxon>Agaricomycetes</taxon>
        <taxon>Agaricomycetidae</taxon>
        <taxon>Boletales</taxon>
        <taxon>Boletineae</taxon>
        <taxon>Boletaceae</taxon>
        <taxon>Boletoideae</taxon>
        <taxon>Boletus</taxon>
    </lineage>
</organism>
<dbReference type="AlphaFoldDB" id="A0AAD4BA12"/>
<reference evidence="1" key="2">
    <citation type="journal article" date="2020" name="Nat. Commun.">
        <title>Large-scale genome sequencing of mycorrhizal fungi provides insights into the early evolution of symbiotic traits.</title>
        <authorList>
            <person name="Miyauchi S."/>
            <person name="Kiss E."/>
            <person name="Kuo A."/>
            <person name="Drula E."/>
            <person name="Kohler A."/>
            <person name="Sanchez-Garcia M."/>
            <person name="Morin E."/>
            <person name="Andreopoulos B."/>
            <person name="Barry K.W."/>
            <person name="Bonito G."/>
            <person name="Buee M."/>
            <person name="Carver A."/>
            <person name="Chen C."/>
            <person name="Cichocki N."/>
            <person name="Clum A."/>
            <person name="Culley D."/>
            <person name="Crous P.W."/>
            <person name="Fauchery L."/>
            <person name="Girlanda M."/>
            <person name="Hayes R.D."/>
            <person name="Keri Z."/>
            <person name="LaButti K."/>
            <person name="Lipzen A."/>
            <person name="Lombard V."/>
            <person name="Magnuson J."/>
            <person name="Maillard F."/>
            <person name="Murat C."/>
            <person name="Nolan M."/>
            <person name="Ohm R.A."/>
            <person name="Pangilinan J."/>
            <person name="Pereira M.F."/>
            <person name="Perotto S."/>
            <person name="Peter M."/>
            <person name="Pfister S."/>
            <person name="Riley R."/>
            <person name="Sitrit Y."/>
            <person name="Stielow J.B."/>
            <person name="Szollosi G."/>
            <person name="Zifcakova L."/>
            <person name="Stursova M."/>
            <person name="Spatafora J.W."/>
            <person name="Tedersoo L."/>
            <person name="Vaario L.M."/>
            <person name="Yamada A."/>
            <person name="Yan M."/>
            <person name="Wang P."/>
            <person name="Xu J."/>
            <person name="Bruns T."/>
            <person name="Baldrian P."/>
            <person name="Vilgalys R."/>
            <person name="Dunand C."/>
            <person name="Henrissat B."/>
            <person name="Grigoriev I.V."/>
            <person name="Hibbett D."/>
            <person name="Nagy L.G."/>
            <person name="Martin F.M."/>
        </authorList>
    </citation>
    <scope>NUCLEOTIDE SEQUENCE</scope>
    <source>
        <strain evidence="1">BED1</strain>
    </source>
</reference>
<accession>A0AAD4BA12</accession>
<protein>
    <submittedName>
        <fullName evidence="1">Uncharacterized protein</fullName>
    </submittedName>
</protein>
<name>A0AAD4BA12_BOLED</name>
<dbReference type="EMBL" id="WHUW01000397">
    <property type="protein sequence ID" value="KAF8414954.1"/>
    <property type="molecule type" value="Genomic_DNA"/>
</dbReference>
<keyword evidence="2" id="KW-1185">Reference proteome</keyword>
<proteinExistence type="predicted"/>